<accession>A0A3N9UJF0</accession>
<proteinExistence type="predicted"/>
<dbReference type="AlphaFoldDB" id="A0A3N9UJF0"/>
<evidence type="ECO:0000313" key="2">
    <source>
        <dbReference type="EMBL" id="RQW76081.1"/>
    </source>
</evidence>
<gene>
    <name evidence="2" type="ORF">EBB45_00570</name>
</gene>
<dbReference type="PANTHER" id="PTHR37304">
    <property type="entry name" value="MEMBRANE PROTEIN-RELATED"/>
    <property type="match status" value="1"/>
</dbReference>
<protein>
    <submittedName>
        <fullName evidence="2">DUF378 domain-containing protein</fullName>
    </submittedName>
</protein>
<sequence>MSTLTRIALTLAIIGAINWGLIGLFNFDLVATIFGGQDSLISRIIYSLVGFSGLVCLPLLFMRTEEEPVVDEADTTDVERDRLLMRNNYNYQTEVAEEVDFAELEQIKRDAKKDEDEIK</sequence>
<reference evidence="2 3" key="1">
    <citation type="journal article" date="2013" name="J. Microbiol.">
        <title>Lysinibacillus chungkukjangi sp. nov., isolated from Chungkukjang, Korean fermented soybean food.</title>
        <authorList>
            <person name="Kim S.J."/>
            <person name="Jang Y.H."/>
            <person name="Hamada M."/>
            <person name="Ahn J.H."/>
            <person name="Weon H.Y."/>
            <person name="Suzuki K."/>
            <person name="Whang K.S."/>
            <person name="Kwon S.W."/>
        </authorList>
    </citation>
    <scope>NUCLEOTIDE SEQUENCE [LARGE SCALE GENOMIC DNA]</scope>
    <source>
        <strain evidence="2 3">MCCC 1A12701</strain>
    </source>
</reference>
<keyword evidence="1" id="KW-0472">Membrane</keyword>
<dbReference type="PANTHER" id="PTHR37304:SF1">
    <property type="entry name" value="MEMBRANE PROTEIN"/>
    <property type="match status" value="1"/>
</dbReference>
<keyword evidence="3" id="KW-1185">Reference proteome</keyword>
<evidence type="ECO:0000313" key="3">
    <source>
        <dbReference type="Proteomes" id="UP000274033"/>
    </source>
</evidence>
<dbReference type="Pfam" id="PF04070">
    <property type="entry name" value="DUF378"/>
    <property type="match status" value="1"/>
</dbReference>
<comment type="caution">
    <text evidence="2">The sequence shown here is derived from an EMBL/GenBank/DDBJ whole genome shotgun (WGS) entry which is preliminary data.</text>
</comment>
<feature type="transmembrane region" description="Helical" evidence="1">
    <location>
        <begin position="7"/>
        <end position="34"/>
    </location>
</feature>
<keyword evidence="1" id="KW-0812">Transmembrane</keyword>
<dbReference type="InterPro" id="IPR007211">
    <property type="entry name" value="DUF378"/>
</dbReference>
<dbReference type="Proteomes" id="UP000274033">
    <property type="component" value="Unassembled WGS sequence"/>
</dbReference>
<keyword evidence="1" id="KW-1133">Transmembrane helix</keyword>
<dbReference type="RefSeq" id="WP_124761563.1">
    <property type="nucleotide sequence ID" value="NZ_JAFBDY010000001.1"/>
</dbReference>
<evidence type="ECO:0000256" key="1">
    <source>
        <dbReference type="SAM" id="Phobius"/>
    </source>
</evidence>
<name>A0A3N9UJF0_9BACI</name>
<dbReference type="EMBL" id="RRCT01000001">
    <property type="protein sequence ID" value="RQW76081.1"/>
    <property type="molecule type" value="Genomic_DNA"/>
</dbReference>
<dbReference type="OrthoDB" id="9812136at2"/>
<organism evidence="2 3">
    <name type="scientific">Lysinibacillus composti</name>
    <dbReference type="NCBI Taxonomy" id="720633"/>
    <lineage>
        <taxon>Bacteria</taxon>
        <taxon>Bacillati</taxon>
        <taxon>Bacillota</taxon>
        <taxon>Bacilli</taxon>
        <taxon>Bacillales</taxon>
        <taxon>Bacillaceae</taxon>
        <taxon>Lysinibacillus</taxon>
    </lineage>
</organism>
<feature type="transmembrane region" description="Helical" evidence="1">
    <location>
        <begin position="40"/>
        <end position="61"/>
    </location>
</feature>